<evidence type="ECO:0000313" key="2">
    <source>
        <dbReference type="EMBL" id="UTZ29853.1"/>
    </source>
</evidence>
<keyword evidence="2" id="KW-0614">Plasmid</keyword>
<sequence>MIKNYILLSTLVAGFANADVPNWSFKTDVKFESSEKFMSVTVPINGGLTTFSYLQDGKEVKRGISVELLDASDKTIDLEVKVQDGAGNLMSSTQFLNAAICQENQAKHDGYEMRFIPFNTDACKQYFDVEPKKFESSNINSVSLHIPETKTKSDWNIINFSYSKSAKLKDKPSLIQIRPLCGQTKELCHYHSSGSPSYLQNEGMGFSKFRIRESETLTGLTYSISTDKKDAYKESGVIELEPITFNQ</sequence>
<organism evidence="2 3">
    <name type="scientific">Vibrio campbellii</name>
    <dbReference type="NCBI Taxonomy" id="680"/>
    <lineage>
        <taxon>Bacteria</taxon>
        <taxon>Pseudomonadati</taxon>
        <taxon>Pseudomonadota</taxon>
        <taxon>Gammaproteobacteria</taxon>
        <taxon>Vibrionales</taxon>
        <taxon>Vibrionaceae</taxon>
        <taxon>Vibrio</taxon>
    </lineage>
</organism>
<dbReference type="RefSeq" id="WP_255944450.1">
    <property type="nucleotide sequence ID" value="NZ_CP050469.1"/>
</dbReference>
<dbReference type="Proteomes" id="UP001058687">
    <property type="component" value="Plasmid unnamed1"/>
</dbReference>
<geneLocation type="plasmid" evidence="2 3">
    <name>unnamed1</name>
</geneLocation>
<feature type="chain" id="PRO_5042215302" evidence="1">
    <location>
        <begin position="19"/>
        <end position="247"/>
    </location>
</feature>
<evidence type="ECO:0000256" key="1">
    <source>
        <dbReference type="SAM" id="SignalP"/>
    </source>
</evidence>
<reference evidence="2" key="1">
    <citation type="submission" date="2020-03" db="EMBL/GenBank/DDBJ databases">
        <title>Five strains of Vibrio campbellii isolated from Mariana Trench.</title>
        <authorList>
            <person name="Liang J."/>
            <person name="Zhang X.-H."/>
        </authorList>
    </citation>
    <scope>NUCLEOTIDE SEQUENCE</scope>
    <source>
        <strain evidence="2">LJC014</strain>
        <plasmid evidence="2">unnamed1</plasmid>
    </source>
</reference>
<protein>
    <submittedName>
        <fullName evidence="2">Uncharacterized protein</fullName>
    </submittedName>
</protein>
<accession>A0AAE9N6Z0</accession>
<gene>
    <name evidence="2" type="ORF">HB761_24655</name>
</gene>
<dbReference type="AlphaFoldDB" id="A0AAE9N6Z0"/>
<dbReference type="EMBL" id="CP050469">
    <property type="protein sequence ID" value="UTZ29853.1"/>
    <property type="molecule type" value="Genomic_DNA"/>
</dbReference>
<evidence type="ECO:0000313" key="3">
    <source>
        <dbReference type="Proteomes" id="UP001058687"/>
    </source>
</evidence>
<proteinExistence type="predicted"/>
<keyword evidence="1" id="KW-0732">Signal</keyword>
<feature type="signal peptide" evidence="1">
    <location>
        <begin position="1"/>
        <end position="18"/>
    </location>
</feature>
<name>A0AAE9N6Z0_9VIBR</name>